<protein>
    <recommendedName>
        <fullName evidence="1">Lipid/polyisoprenoid-binding YceI-like domain-containing protein</fullName>
    </recommendedName>
</protein>
<dbReference type="PANTHER" id="PTHR34406">
    <property type="entry name" value="PROTEIN YCEI"/>
    <property type="match status" value="1"/>
</dbReference>
<evidence type="ECO:0000259" key="1">
    <source>
        <dbReference type="Pfam" id="PF04264"/>
    </source>
</evidence>
<dbReference type="InterPro" id="IPR007372">
    <property type="entry name" value="Lipid/polyisoprenoid-bd_YceI"/>
</dbReference>
<proteinExistence type="predicted"/>
<evidence type="ECO:0000313" key="3">
    <source>
        <dbReference type="Proteomes" id="UP000232883"/>
    </source>
</evidence>
<dbReference type="EMBL" id="CP025096">
    <property type="protein sequence ID" value="AUD06886.1"/>
    <property type="molecule type" value="Genomic_DNA"/>
</dbReference>
<dbReference type="RefSeq" id="WP_100993418.1">
    <property type="nucleotide sequence ID" value="NZ_CP025096.1"/>
</dbReference>
<name>A0A2K8ZAI3_9BACT</name>
<dbReference type="SUPFAM" id="SSF101874">
    <property type="entry name" value="YceI-like"/>
    <property type="match status" value="1"/>
</dbReference>
<dbReference type="Proteomes" id="UP000232883">
    <property type="component" value="Chromosome"/>
</dbReference>
<dbReference type="OrthoDB" id="9811006at2"/>
<sequence length="127" mass="14192">MIRMLSFFVLGLLFQLPNNPEAIKPASSVKFQIRNAGIIVTGSFSYLQTAIHFDPAHPEASLLAASLGAATIHTGIALWDAHLQKRGYFDTEHFPRIKMVAKRIQKQANTRYVGLFNLTIRSVTRPI</sequence>
<feature type="domain" description="Lipid/polyisoprenoid-binding YceI-like" evidence="1">
    <location>
        <begin position="26"/>
        <end position="127"/>
    </location>
</feature>
<organism evidence="2 3">
    <name type="scientific">Spirosoma pollinicola</name>
    <dbReference type="NCBI Taxonomy" id="2057025"/>
    <lineage>
        <taxon>Bacteria</taxon>
        <taxon>Pseudomonadati</taxon>
        <taxon>Bacteroidota</taxon>
        <taxon>Cytophagia</taxon>
        <taxon>Cytophagales</taxon>
        <taxon>Cytophagaceae</taxon>
        <taxon>Spirosoma</taxon>
    </lineage>
</organism>
<dbReference type="PANTHER" id="PTHR34406:SF1">
    <property type="entry name" value="PROTEIN YCEI"/>
    <property type="match status" value="1"/>
</dbReference>
<gene>
    <name evidence="2" type="ORF">CWM47_36615</name>
</gene>
<dbReference type="AlphaFoldDB" id="A0A2K8ZAI3"/>
<reference evidence="2 3" key="1">
    <citation type="submission" date="2017-11" db="EMBL/GenBank/DDBJ databases">
        <title>Taxonomic description and genome sequences of Spirosoma HA7 sp. nov., isolated from pollen microhabitat of Corylus avellana.</title>
        <authorList>
            <person name="Ambika Manirajan B."/>
            <person name="Suarez C."/>
            <person name="Ratering S."/>
            <person name="Geissler-Plaum R."/>
            <person name="Cardinale M."/>
            <person name="Sylvia S."/>
        </authorList>
    </citation>
    <scope>NUCLEOTIDE SEQUENCE [LARGE SCALE GENOMIC DNA]</scope>
    <source>
        <strain evidence="2 3">HA7</strain>
    </source>
</reference>
<dbReference type="KEGG" id="spir:CWM47_36615"/>
<keyword evidence="3" id="KW-1185">Reference proteome</keyword>
<dbReference type="Pfam" id="PF04264">
    <property type="entry name" value="YceI"/>
    <property type="match status" value="1"/>
</dbReference>
<accession>A0A2K8ZAI3</accession>
<evidence type="ECO:0000313" key="2">
    <source>
        <dbReference type="EMBL" id="AUD06886.1"/>
    </source>
</evidence>
<dbReference type="Gene3D" id="2.40.128.110">
    <property type="entry name" value="Lipid/polyisoprenoid-binding, YceI-like"/>
    <property type="match status" value="1"/>
</dbReference>
<dbReference type="InterPro" id="IPR036761">
    <property type="entry name" value="TTHA0802/YceI-like_sf"/>
</dbReference>